<dbReference type="Pfam" id="PF01507">
    <property type="entry name" value="PAPS_reduct"/>
    <property type="match status" value="1"/>
</dbReference>
<organism evidence="2 3">
    <name type="scientific">Bathymodiolus azoricus thioautotrophic gill symbiont</name>
    <dbReference type="NCBI Taxonomy" id="235205"/>
    <lineage>
        <taxon>Bacteria</taxon>
        <taxon>Pseudomonadati</taxon>
        <taxon>Pseudomonadota</taxon>
        <taxon>Gammaproteobacteria</taxon>
        <taxon>sulfur-oxidizing symbionts</taxon>
    </lineage>
</organism>
<sequence>MAKKVRHVLGISGGKDSAALAIYLKQQNKIPEIEYFFTDTGVELPEIYTFLDKLEIYLGKKIVRLGSKKDFFHHLKMKDGMLPSPQQRWCTKDMKLAPFEEFIGNDECISYIGIRADENREGYISNKKNIKPVFPFIEDSLVREDIFNLLRETVGIPEYYEWRSRSGCFFCFFQRKEEWLGLAERYPKEFARAVQMEKQEGGKGYTWIQGMTLEELIERKDEILANSKKRKEHLARKKDNRSWQDILIEDGQDDESQACLICSL</sequence>
<dbReference type="PANTHER" id="PTHR43196">
    <property type="entry name" value="SULFATE ADENYLYLTRANSFERASE SUBUNIT 2"/>
    <property type="match status" value="1"/>
</dbReference>
<name>A0A1H6MNS3_9GAMM</name>
<dbReference type="RefSeq" id="WP_090717817.1">
    <property type="nucleotide sequence ID" value="NZ_CDSC02000434.1"/>
</dbReference>
<dbReference type="AlphaFoldDB" id="A0A1H6MNS3"/>
<evidence type="ECO:0000259" key="1">
    <source>
        <dbReference type="Pfam" id="PF01507"/>
    </source>
</evidence>
<dbReference type="InterPro" id="IPR050128">
    <property type="entry name" value="Sulfate_adenylyltrnsfr_sub2"/>
</dbReference>
<feature type="domain" description="Phosphoadenosine phosphosulphate reductase" evidence="1">
    <location>
        <begin position="7"/>
        <end position="120"/>
    </location>
</feature>
<dbReference type="OrthoDB" id="9774475at2"/>
<proteinExistence type="predicted"/>
<reference evidence="3" key="1">
    <citation type="submission" date="2016-06" db="EMBL/GenBank/DDBJ databases">
        <authorList>
            <person name="Petersen J."/>
            <person name="Sayavedra L."/>
        </authorList>
    </citation>
    <scope>NUCLEOTIDE SEQUENCE [LARGE SCALE GENOMIC DNA]</scope>
    <source>
        <strain evidence="3">BazSymA</strain>
    </source>
</reference>
<evidence type="ECO:0000313" key="3">
    <source>
        <dbReference type="Proteomes" id="UP000198988"/>
    </source>
</evidence>
<dbReference type="InterPro" id="IPR002500">
    <property type="entry name" value="PAPS_reduct_dom"/>
</dbReference>
<dbReference type="GO" id="GO:0003824">
    <property type="term" value="F:catalytic activity"/>
    <property type="evidence" value="ECO:0007669"/>
    <property type="project" value="InterPro"/>
</dbReference>
<dbReference type="SUPFAM" id="SSF52402">
    <property type="entry name" value="Adenine nucleotide alpha hydrolases-like"/>
    <property type="match status" value="1"/>
</dbReference>
<dbReference type="Proteomes" id="UP000198988">
    <property type="component" value="Unassembled WGS sequence"/>
</dbReference>
<dbReference type="InterPro" id="IPR014729">
    <property type="entry name" value="Rossmann-like_a/b/a_fold"/>
</dbReference>
<evidence type="ECO:0000313" key="2">
    <source>
        <dbReference type="EMBL" id="SEI01002.1"/>
    </source>
</evidence>
<accession>A0A1H6MNS3</accession>
<dbReference type="Gene3D" id="3.40.50.620">
    <property type="entry name" value="HUPs"/>
    <property type="match status" value="1"/>
</dbReference>
<dbReference type="PANTHER" id="PTHR43196:SF2">
    <property type="entry name" value="PHOSPHOADENOSINE PHOSPHOSULFATE REDUCTASE"/>
    <property type="match status" value="1"/>
</dbReference>
<dbReference type="EMBL" id="CDSC02000434">
    <property type="protein sequence ID" value="SEI01002.1"/>
    <property type="molecule type" value="Genomic_DNA"/>
</dbReference>
<gene>
    <name evidence="2" type="ORF">BAZSYMA_ACONTIG03236_2</name>
</gene>
<protein>
    <submittedName>
        <fullName evidence="2">Phosphoadenosine phosphosulfate reductase</fullName>
    </submittedName>
</protein>